<sequence>MQYDVKTPDEYLQKIEDDWRRTSLLQLRALILAAAPDVVESIHYKMLGYALDGDFVFHLNAQRNYVSLYAGDAARIDPEGALLKGLSVGKGCVRFSKSKSVTDSRIVEFIERAVVLKRQGIDFSC</sequence>
<dbReference type="Proteomes" id="UP000049983">
    <property type="component" value="Unassembled WGS sequence"/>
</dbReference>
<reference evidence="3" key="1">
    <citation type="submission" date="2015-07" db="EMBL/GenBank/DDBJ databases">
        <authorList>
            <person name="Rodrigo-Torres Lidia"/>
            <person name="Arahal R.David."/>
        </authorList>
    </citation>
    <scope>NUCLEOTIDE SEQUENCE [LARGE SCALE GENOMIC DNA]</scope>
    <source>
        <strain evidence="3">CECT 5096</strain>
    </source>
</reference>
<gene>
    <name evidence="2" type="ORF">LA5096_03071</name>
</gene>
<organism evidence="2 3">
    <name type="scientific">Roseibium album</name>
    <dbReference type="NCBI Taxonomy" id="311410"/>
    <lineage>
        <taxon>Bacteria</taxon>
        <taxon>Pseudomonadati</taxon>
        <taxon>Pseudomonadota</taxon>
        <taxon>Alphaproteobacteria</taxon>
        <taxon>Hyphomicrobiales</taxon>
        <taxon>Stappiaceae</taxon>
        <taxon>Roseibium</taxon>
    </lineage>
</organism>
<accession>A0A0M6Z5A3</accession>
<name>A0A0M6Z5A3_9HYPH</name>
<evidence type="ECO:0000313" key="3">
    <source>
        <dbReference type="Proteomes" id="UP000049983"/>
    </source>
</evidence>
<dbReference type="STRING" id="311410.LA5095_01817"/>
<dbReference type="Pfam" id="PF08818">
    <property type="entry name" value="DUF1801"/>
    <property type="match status" value="1"/>
</dbReference>
<feature type="domain" description="YdhG-like" evidence="1">
    <location>
        <begin position="20"/>
        <end position="114"/>
    </location>
</feature>
<protein>
    <recommendedName>
        <fullName evidence="1">YdhG-like domain-containing protein</fullName>
    </recommendedName>
</protein>
<dbReference type="EMBL" id="CXWC01000010">
    <property type="protein sequence ID" value="CTQ71832.1"/>
    <property type="molecule type" value="Genomic_DNA"/>
</dbReference>
<evidence type="ECO:0000259" key="1">
    <source>
        <dbReference type="Pfam" id="PF08818"/>
    </source>
</evidence>
<dbReference type="OrthoDB" id="9813231at2"/>
<dbReference type="Gene3D" id="3.90.1150.200">
    <property type="match status" value="1"/>
</dbReference>
<dbReference type="AlphaFoldDB" id="A0A0M6Z5A3"/>
<evidence type="ECO:0000313" key="2">
    <source>
        <dbReference type="EMBL" id="CTQ71832.1"/>
    </source>
</evidence>
<dbReference type="SUPFAM" id="SSF159888">
    <property type="entry name" value="YdhG-like"/>
    <property type="match status" value="1"/>
</dbReference>
<dbReference type="InterPro" id="IPR014922">
    <property type="entry name" value="YdhG-like"/>
</dbReference>
<dbReference type="RefSeq" id="WP_055114040.1">
    <property type="nucleotide sequence ID" value="NZ_CXWA01000001.1"/>
</dbReference>
<dbReference type="GeneID" id="97670436"/>
<proteinExistence type="predicted"/>
<keyword evidence="3" id="KW-1185">Reference proteome</keyword>